<organism evidence="12 13">
    <name type="scientific">Rubneribacter badeniensis</name>
    <dbReference type="NCBI Taxonomy" id="2070688"/>
    <lineage>
        <taxon>Bacteria</taxon>
        <taxon>Bacillati</taxon>
        <taxon>Actinomycetota</taxon>
        <taxon>Coriobacteriia</taxon>
        <taxon>Eggerthellales</taxon>
        <taxon>Eggerthellaceae</taxon>
        <taxon>Rubneribacter</taxon>
    </lineage>
</organism>
<reference evidence="11" key="2">
    <citation type="journal article" date="2021" name="PeerJ">
        <title>Extensive microbial diversity within the chicken gut microbiome revealed by metagenomics and culture.</title>
        <authorList>
            <person name="Gilroy R."/>
            <person name="Ravi A."/>
            <person name="Getino M."/>
            <person name="Pursley I."/>
            <person name="Horton D.L."/>
            <person name="Alikhan N.F."/>
            <person name="Baker D."/>
            <person name="Gharbi K."/>
            <person name="Hall N."/>
            <person name="Watson M."/>
            <person name="Adriaenssens E.M."/>
            <person name="Foster-Nyarko E."/>
            <person name="Jarju S."/>
            <person name="Secka A."/>
            <person name="Antonio M."/>
            <person name="Oren A."/>
            <person name="Chaudhuri R.R."/>
            <person name="La Ragione R."/>
            <person name="Hildebrand F."/>
            <person name="Pallen M.J."/>
        </authorList>
    </citation>
    <scope>NUCLEOTIDE SEQUENCE</scope>
    <source>
        <strain evidence="11">USAMLcec12-2067</strain>
    </source>
</reference>
<dbReference type="Pfam" id="PF04205">
    <property type="entry name" value="FMN_bind"/>
    <property type="match status" value="1"/>
</dbReference>
<dbReference type="EMBL" id="DYZL01000190">
    <property type="protein sequence ID" value="HJH43974.1"/>
    <property type="molecule type" value="Genomic_DNA"/>
</dbReference>
<evidence type="ECO:0000256" key="5">
    <source>
        <dbReference type="ARBA" id="ARBA00022827"/>
    </source>
</evidence>
<dbReference type="PROSITE" id="PS51318">
    <property type="entry name" value="TAT"/>
    <property type="match status" value="1"/>
</dbReference>
<dbReference type="SMART" id="SM00900">
    <property type="entry name" value="FMN_bind"/>
    <property type="match status" value="1"/>
</dbReference>
<feature type="region of interest" description="Disordered" evidence="9">
    <location>
        <begin position="32"/>
        <end position="53"/>
    </location>
</feature>
<dbReference type="GO" id="GO:0033765">
    <property type="term" value="F:steroid dehydrogenase activity, acting on the CH-CH group of donors"/>
    <property type="evidence" value="ECO:0007669"/>
    <property type="project" value="UniProtKB-ARBA"/>
</dbReference>
<reference evidence="12 13" key="1">
    <citation type="journal article" date="2018" name="Int. J. Syst. Evol. Microbiol.">
        <title>Rubneribacter badeniensis gen. nov., sp. nov. and Enteroscipio rubneri gen. nov., sp. nov., new members of the Eggerthellaceae isolated from human faeces.</title>
        <authorList>
            <person name="Danylec N."/>
            <person name="Gobl A."/>
            <person name="Stoll D.A."/>
            <person name="Hetzer B."/>
            <person name="Kulling S.E."/>
            <person name="Huch M."/>
        </authorList>
    </citation>
    <scope>NUCLEOTIDE SEQUENCE [LARGE SCALE GENOMIC DNA]</scope>
    <source>
        <strain evidence="12 13">ResAG-85</strain>
    </source>
</reference>
<keyword evidence="8" id="KW-0732">Signal</keyword>
<feature type="compositionally biased region" description="Low complexity" evidence="9">
    <location>
        <begin position="32"/>
        <end position="46"/>
    </location>
</feature>
<keyword evidence="13" id="KW-1185">Reference proteome</keyword>
<evidence type="ECO:0000313" key="11">
    <source>
        <dbReference type="EMBL" id="HJH43974.1"/>
    </source>
</evidence>
<dbReference type="EC" id="1.3.99.33" evidence="2 8"/>
<evidence type="ECO:0000256" key="7">
    <source>
        <dbReference type="ARBA" id="ARBA00049922"/>
    </source>
</evidence>
<evidence type="ECO:0000313" key="12">
    <source>
        <dbReference type="EMBL" id="PNV64749.1"/>
    </source>
</evidence>
<comment type="cofactor">
    <cofactor evidence="8">
        <name>FMN</name>
        <dbReference type="ChEBI" id="CHEBI:58210"/>
    </cofactor>
    <text evidence="8">Binds 1 or 2 FMN covalently per subunit.</text>
</comment>
<dbReference type="InterPro" id="IPR036188">
    <property type="entry name" value="FAD/NAD-bd_sf"/>
</dbReference>
<comment type="caution">
    <text evidence="12">The sequence shown here is derived from an EMBL/GenBank/DDBJ whole genome shotgun (WGS) entry which is preliminary data.</text>
</comment>
<keyword evidence="6 8" id="KW-0560">Oxidoreductase</keyword>
<dbReference type="GO" id="GO:0010181">
    <property type="term" value="F:FMN binding"/>
    <property type="evidence" value="ECO:0007669"/>
    <property type="project" value="InterPro"/>
</dbReference>
<evidence type="ECO:0000256" key="9">
    <source>
        <dbReference type="SAM" id="MobiDB-lite"/>
    </source>
</evidence>
<evidence type="ECO:0000256" key="8">
    <source>
        <dbReference type="RuleBase" id="RU366062"/>
    </source>
</evidence>
<dbReference type="RefSeq" id="WP_087198542.1">
    <property type="nucleotide sequence ID" value="NZ_PPEL01000070.1"/>
</dbReference>
<feature type="signal peptide" evidence="8">
    <location>
        <begin position="1"/>
        <end position="25"/>
    </location>
</feature>
<dbReference type="InterPro" id="IPR007329">
    <property type="entry name" value="FMN-bd"/>
</dbReference>
<evidence type="ECO:0000256" key="3">
    <source>
        <dbReference type="ARBA" id="ARBA00015872"/>
    </source>
</evidence>
<dbReference type="PANTHER" id="PTHR43400">
    <property type="entry name" value="FUMARATE REDUCTASE"/>
    <property type="match status" value="1"/>
</dbReference>
<evidence type="ECO:0000313" key="13">
    <source>
        <dbReference type="Proteomes" id="UP000236488"/>
    </source>
</evidence>
<dbReference type="SUPFAM" id="SSF51905">
    <property type="entry name" value="FAD/NAD(P)-binding domain"/>
    <property type="match status" value="1"/>
</dbReference>
<dbReference type="EMBL" id="PPEL01000070">
    <property type="protein sequence ID" value="PNV64749.1"/>
    <property type="molecule type" value="Genomic_DNA"/>
</dbReference>
<dbReference type="AlphaFoldDB" id="A0A2K2U390"/>
<accession>A0A2K2U390</accession>
<gene>
    <name evidence="12" type="ORF">C2L80_10295</name>
    <name evidence="11" type="ORF">K8V16_09285</name>
</gene>
<reference evidence="11" key="3">
    <citation type="submission" date="2021-09" db="EMBL/GenBank/DDBJ databases">
        <authorList>
            <person name="Gilroy R."/>
        </authorList>
    </citation>
    <scope>NUCLEOTIDE SEQUENCE</scope>
    <source>
        <strain evidence="11">USAMLcec12-2067</strain>
    </source>
</reference>
<evidence type="ECO:0000256" key="2">
    <source>
        <dbReference type="ARBA" id="ARBA00013137"/>
    </source>
</evidence>
<dbReference type="InterPro" id="IPR050315">
    <property type="entry name" value="FAD-oxidoreductase_2"/>
</dbReference>
<dbReference type="Proteomes" id="UP000236488">
    <property type="component" value="Unassembled WGS sequence"/>
</dbReference>
<keyword evidence="5 8" id="KW-0274">FAD</keyword>
<dbReference type="PANTHER" id="PTHR43400:SF7">
    <property type="entry name" value="FAD-DEPENDENT OXIDOREDUCTASE 2 FAD BINDING DOMAIN-CONTAINING PROTEIN"/>
    <property type="match status" value="1"/>
</dbReference>
<dbReference type="SUPFAM" id="SSF56425">
    <property type="entry name" value="Succinate dehydrogenase/fumarate reductase flavoprotein, catalytic domain"/>
    <property type="match status" value="1"/>
</dbReference>
<comment type="cofactor">
    <cofactor evidence="8">
        <name>FAD</name>
        <dbReference type="ChEBI" id="CHEBI:57692"/>
    </cofactor>
    <text evidence="8">Binds 1 FAD per subunit.</text>
</comment>
<evidence type="ECO:0000256" key="4">
    <source>
        <dbReference type="ARBA" id="ARBA00022630"/>
    </source>
</evidence>
<dbReference type="Gene3D" id="3.50.50.60">
    <property type="entry name" value="FAD/NAD(P)-binding domain"/>
    <property type="match status" value="1"/>
</dbReference>
<sequence length="607" mass="63001">MTGFSRRQFIAGGAVAALGGTLALAGCAPSGQGSSKSASGSSSTDGGRAGVGTGMGKHGAFNVSVQVTGGHLDHIAVLDSRETPGMGDVAMEELTQLIVDNQTLNVDTVSGATLSSMAFIGAVGDALEQAGEDAGDWKKRDKATPAQAELPASADVVVIGGGGAGFAAAITAANEGKSVVLLEKMGVFGGDTALSGGEMAAPGNWIQVQEGIADSPEALAEDMLVGGDNVGDPALVKIIAEGALDSSQWLTFEGGVSWKHDLMQFGGHNTKRSIIPITHSGSEMTTKLTKRASEIDALTLAKNSQATELVKSGDAVAGVKVKNTVTGNETTITCKAVVLASGGFGSNIDMRVKYNPAMDESILSTDSVGATGDGITMGEAAGANLIDMEYIQTYPVCDPETGALLYVGDVRLESRAIMVNKEGKRFVEELDRRDVLSNAIVKQTDGKAYLLFNQANADPTGLLETHADEYENLESRKIIVKGDTLEAVCEPFGVDAAELAKTVEQWNQYCKDGKDPEFNFRGDFNAIEGGPYYLMAYKPAVHYTMGGLHINTDAQVLDNADAPIPGLYAAGEVAGHKMGTNRLGSCSMSDIYTFGRIAGRNAAAFSA</sequence>
<dbReference type="Gene3D" id="3.90.1010.20">
    <property type="match status" value="1"/>
</dbReference>
<evidence type="ECO:0000256" key="6">
    <source>
        <dbReference type="ARBA" id="ARBA00023002"/>
    </source>
</evidence>
<evidence type="ECO:0000256" key="1">
    <source>
        <dbReference type="ARBA" id="ARBA00008040"/>
    </source>
</evidence>
<dbReference type="InterPro" id="IPR006311">
    <property type="entry name" value="TAT_signal"/>
</dbReference>
<dbReference type="InterPro" id="IPR027477">
    <property type="entry name" value="Succ_DH/fumarate_Rdtase_cat_sf"/>
</dbReference>
<dbReference type="InterPro" id="IPR010960">
    <property type="entry name" value="Flavocytochrome_c"/>
</dbReference>
<dbReference type="PRINTS" id="PR00368">
    <property type="entry name" value="FADPNR"/>
</dbReference>
<dbReference type="GO" id="GO:0016020">
    <property type="term" value="C:membrane"/>
    <property type="evidence" value="ECO:0007669"/>
    <property type="project" value="InterPro"/>
</dbReference>
<comment type="catalytic activity">
    <reaction evidence="7 8">
        <text>dihydrourocanate + A = urocanate + AH2</text>
        <dbReference type="Rhea" id="RHEA:36059"/>
        <dbReference type="ChEBI" id="CHEBI:13193"/>
        <dbReference type="ChEBI" id="CHEBI:17499"/>
        <dbReference type="ChEBI" id="CHEBI:27247"/>
        <dbReference type="ChEBI" id="CHEBI:72991"/>
        <dbReference type="EC" id="1.3.99.33"/>
    </reaction>
</comment>
<dbReference type="Gene3D" id="3.90.700.10">
    <property type="entry name" value="Succinate dehydrogenase/fumarate reductase flavoprotein, catalytic domain"/>
    <property type="match status" value="1"/>
</dbReference>
<comment type="similarity">
    <text evidence="1 8">Belongs to the FAD-dependent oxidoreductase 2 family. FRD/SDH subfamily.</text>
</comment>
<dbReference type="PROSITE" id="PS51257">
    <property type="entry name" value="PROKAR_LIPOPROTEIN"/>
    <property type="match status" value="1"/>
</dbReference>
<protein>
    <recommendedName>
        <fullName evidence="3 8">Urocanate reductase</fullName>
        <ecNumber evidence="2 8">1.3.99.33</ecNumber>
    </recommendedName>
</protein>
<keyword evidence="4 8" id="KW-0285">Flavoprotein</keyword>
<name>A0A2K2U390_9ACTN</name>
<proteinExistence type="inferred from homology"/>
<dbReference type="InterPro" id="IPR003953">
    <property type="entry name" value="FAD-dep_OxRdtase_2_FAD-bd"/>
</dbReference>
<dbReference type="NCBIfam" id="TIGR01813">
    <property type="entry name" value="flavo_cyto_c"/>
    <property type="match status" value="1"/>
</dbReference>
<evidence type="ECO:0000259" key="10">
    <source>
        <dbReference type="SMART" id="SM00900"/>
    </source>
</evidence>
<dbReference type="Proteomes" id="UP000789325">
    <property type="component" value="Unassembled WGS sequence"/>
</dbReference>
<feature type="domain" description="FMN-binding" evidence="10">
    <location>
        <begin position="56"/>
        <end position="130"/>
    </location>
</feature>
<dbReference type="Pfam" id="PF00890">
    <property type="entry name" value="FAD_binding_2"/>
    <property type="match status" value="1"/>
</dbReference>
<feature type="chain" id="PRO_5044515109" description="Urocanate reductase" evidence="8">
    <location>
        <begin position="26"/>
        <end position="607"/>
    </location>
</feature>